<evidence type="ECO:0000256" key="1">
    <source>
        <dbReference type="SAM" id="Phobius"/>
    </source>
</evidence>
<feature type="transmembrane region" description="Helical" evidence="1">
    <location>
        <begin position="79"/>
        <end position="100"/>
    </location>
</feature>
<evidence type="ECO:0000313" key="4">
    <source>
        <dbReference type="Proteomes" id="UP001482520"/>
    </source>
</evidence>
<dbReference type="InterPro" id="IPR000326">
    <property type="entry name" value="PAP2/HPO"/>
</dbReference>
<feature type="transmembrane region" description="Helical" evidence="1">
    <location>
        <begin position="148"/>
        <end position="170"/>
    </location>
</feature>
<dbReference type="SUPFAM" id="SSF48317">
    <property type="entry name" value="Acid phosphatase/Vanadium-dependent haloperoxidase"/>
    <property type="match status" value="1"/>
</dbReference>
<dbReference type="Proteomes" id="UP001482520">
    <property type="component" value="Unassembled WGS sequence"/>
</dbReference>
<keyword evidence="1" id="KW-1133">Transmembrane helix</keyword>
<evidence type="ECO:0000313" key="3">
    <source>
        <dbReference type="EMBL" id="MEQ7846659.1"/>
    </source>
</evidence>
<reference evidence="3 4" key="1">
    <citation type="submission" date="2024-02" db="EMBL/GenBank/DDBJ databases">
        <title>Full genome sequence of Nocardioides kribbensis.</title>
        <authorList>
            <person name="Poletto B.L."/>
            <person name="Silva G."/>
            <person name="Galante D."/>
            <person name="Campos K.R."/>
            <person name="Santos M.B.N."/>
            <person name="Sacchi C.T."/>
        </authorList>
    </citation>
    <scope>NUCLEOTIDE SEQUENCE [LARGE SCALE GENOMIC DNA]</scope>
    <source>
        <strain evidence="3 4">O4R</strain>
    </source>
</reference>
<name>A0ABV1NW08_9ACTN</name>
<evidence type="ECO:0000259" key="2">
    <source>
        <dbReference type="SMART" id="SM00014"/>
    </source>
</evidence>
<organism evidence="3 4">
    <name type="scientific">Nocardioides kribbensis</name>
    <dbReference type="NCBI Taxonomy" id="305517"/>
    <lineage>
        <taxon>Bacteria</taxon>
        <taxon>Bacillati</taxon>
        <taxon>Actinomycetota</taxon>
        <taxon>Actinomycetes</taxon>
        <taxon>Propionibacteriales</taxon>
        <taxon>Nocardioidaceae</taxon>
        <taxon>Nocardioides</taxon>
    </lineage>
</organism>
<feature type="transmembrane region" description="Helical" evidence="1">
    <location>
        <begin position="203"/>
        <end position="222"/>
    </location>
</feature>
<comment type="caution">
    <text evidence="3">The sequence shown here is derived from an EMBL/GenBank/DDBJ whole genome shotgun (WGS) entry which is preliminary data.</text>
</comment>
<sequence length="243" mass="24781">MPSTTTTPAEPASRARALLATAGRLVLTWVVLVAVVLGVGWLLTHTLASSVGGWDDDVSRGIADERTPGLGEVADVGTLLADTPVGMAVAALSALAFAAWRRTWRPLVFVALVVAGTGGIYAVGTHLISRDRPPVRILDPGLVPDHSFPSGHVGTAVTAYGALALLALAYSAAARPWALAILLVPVLVLAARLYQGAHHVTDVVTSVAYAGTWLLVVGRAVLPAPVGRTGAGAARADGSGRAS</sequence>
<feature type="domain" description="Phosphatidic acid phosphatase type 2/haloperoxidase" evidence="2">
    <location>
        <begin position="110"/>
        <end position="218"/>
    </location>
</feature>
<dbReference type="EMBL" id="JBEGDP010000003">
    <property type="protein sequence ID" value="MEQ7846659.1"/>
    <property type="molecule type" value="Genomic_DNA"/>
</dbReference>
<keyword evidence="4" id="KW-1185">Reference proteome</keyword>
<feature type="transmembrane region" description="Helical" evidence="1">
    <location>
        <begin position="107"/>
        <end position="128"/>
    </location>
</feature>
<dbReference type="SMART" id="SM00014">
    <property type="entry name" value="acidPPc"/>
    <property type="match status" value="1"/>
</dbReference>
<feature type="transmembrane region" description="Helical" evidence="1">
    <location>
        <begin position="21"/>
        <end position="43"/>
    </location>
</feature>
<gene>
    <name evidence="3" type="ORF">V6R90_05155</name>
</gene>
<keyword evidence="1" id="KW-0812">Transmembrane</keyword>
<proteinExistence type="predicted"/>
<dbReference type="RefSeq" id="WP_349803984.1">
    <property type="nucleotide sequence ID" value="NZ_JBEGDP010000003.1"/>
</dbReference>
<feature type="transmembrane region" description="Helical" evidence="1">
    <location>
        <begin position="177"/>
        <end position="197"/>
    </location>
</feature>
<dbReference type="Pfam" id="PF01569">
    <property type="entry name" value="PAP2"/>
    <property type="match status" value="1"/>
</dbReference>
<dbReference type="Gene3D" id="1.20.144.10">
    <property type="entry name" value="Phosphatidic acid phosphatase type 2/haloperoxidase"/>
    <property type="match status" value="1"/>
</dbReference>
<keyword evidence="1" id="KW-0472">Membrane</keyword>
<dbReference type="InterPro" id="IPR036938">
    <property type="entry name" value="PAP2/HPO_sf"/>
</dbReference>
<protein>
    <submittedName>
        <fullName evidence="3">Phosphatase PAP2 family protein</fullName>
    </submittedName>
</protein>
<accession>A0ABV1NW08</accession>